<feature type="transmembrane region" description="Helical" evidence="8">
    <location>
        <begin position="7"/>
        <end position="27"/>
    </location>
</feature>
<evidence type="ECO:0000256" key="4">
    <source>
        <dbReference type="ARBA" id="ARBA00022692"/>
    </source>
</evidence>
<evidence type="ECO:0000313" key="11">
    <source>
        <dbReference type="Proteomes" id="UP001296776"/>
    </source>
</evidence>
<protein>
    <recommendedName>
        <fullName evidence="9">SLC41A/MgtE integral membrane domain-containing protein</fullName>
    </recommendedName>
</protein>
<comment type="subcellular location">
    <subcellularLocation>
        <location evidence="1">Membrane</location>
        <topology evidence="1">Multi-pass membrane protein</topology>
    </subcellularLocation>
</comment>
<evidence type="ECO:0000256" key="5">
    <source>
        <dbReference type="ARBA" id="ARBA00022842"/>
    </source>
</evidence>
<feature type="transmembrane region" description="Helical" evidence="8">
    <location>
        <begin position="39"/>
        <end position="62"/>
    </location>
</feature>
<accession>A0AAJ0XCM5</accession>
<reference evidence="10" key="2">
    <citation type="journal article" date="2020" name="Microorganisms">
        <title>Osmotic Adaptation and Compatible Solute Biosynthesis of Phototrophic Bacteria as Revealed from Genome Analyses.</title>
        <authorList>
            <person name="Imhoff J.F."/>
            <person name="Rahn T."/>
            <person name="Kunzel S."/>
            <person name="Keller A."/>
            <person name="Neulinger S.C."/>
        </authorList>
    </citation>
    <scope>NUCLEOTIDE SEQUENCE</scope>
    <source>
        <strain evidence="10">DSM 11080</strain>
    </source>
</reference>
<dbReference type="GO" id="GO:0008324">
    <property type="term" value="F:monoatomic cation transmembrane transporter activity"/>
    <property type="evidence" value="ECO:0007669"/>
    <property type="project" value="InterPro"/>
</dbReference>
<sequence length="106" mass="11212">MSLTSTGGVIGIIAWGNLVGSLSPIGLRSLKLDPATISAPFPTTFTHVTGLVICFSFARAMLNRQGHGRAASETHCWHLLLRAPQPEIDHNNLANLPVSVTAARNG</sequence>
<dbReference type="Pfam" id="PF01769">
    <property type="entry name" value="MgtE"/>
    <property type="match status" value="1"/>
</dbReference>
<evidence type="ECO:0000256" key="3">
    <source>
        <dbReference type="ARBA" id="ARBA00022448"/>
    </source>
</evidence>
<dbReference type="RefSeq" id="WP_200348478.1">
    <property type="nucleotide sequence ID" value="NZ_NRSJ01000059.1"/>
</dbReference>
<keyword evidence="6 8" id="KW-1133">Transmembrane helix</keyword>
<keyword evidence="11" id="KW-1185">Reference proteome</keyword>
<comment type="caution">
    <text evidence="10">The sequence shown here is derived from an EMBL/GenBank/DDBJ whole genome shotgun (WGS) entry which is preliminary data.</text>
</comment>
<keyword evidence="5" id="KW-0460">Magnesium</keyword>
<feature type="domain" description="SLC41A/MgtE integral membrane" evidence="9">
    <location>
        <begin position="7"/>
        <end position="56"/>
    </location>
</feature>
<dbReference type="InterPro" id="IPR036739">
    <property type="entry name" value="SLC41_membr_dom_sf"/>
</dbReference>
<evidence type="ECO:0000256" key="7">
    <source>
        <dbReference type="ARBA" id="ARBA00023136"/>
    </source>
</evidence>
<keyword evidence="4 8" id="KW-0812">Transmembrane</keyword>
<dbReference type="SUPFAM" id="SSF161093">
    <property type="entry name" value="MgtE membrane domain-like"/>
    <property type="match status" value="1"/>
</dbReference>
<evidence type="ECO:0000256" key="8">
    <source>
        <dbReference type="SAM" id="Phobius"/>
    </source>
</evidence>
<dbReference type="PANTHER" id="PTHR41394:SF8">
    <property type="entry name" value="MAGNESIUM TRANSPORTER MGTE"/>
    <property type="match status" value="1"/>
</dbReference>
<evidence type="ECO:0000313" key="10">
    <source>
        <dbReference type="EMBL" id="MBK1707002.1"/>
    </source>
</evidence>
<evidence type="ECO:0000256" key="1">
    <source>
        <dbReference type="ARBA" id="ARBA00004141"/>
    </source>
</evidence>
<evidence type="ECO:0000256" key="2">
    <source>
        <dbReference type="ARBA" id="ARBA00009749"/>
    </source>
</evidence>
<comment type="similarity">
    <text evidence="2">Belongs to the SLC41A transporter family.</text>
</comment>
<reference evidence="10" key="1">
    <citation type="submission" date="2017-08" db="EMBL/GenBank/DDBJ databases">
        <authorList>
            <person name="Imhoff J.F."/>
            <person name="Rahn T."/>
            <person name="Kuenzel S."/>
            <person name="Neulinger S.C."/>
        </authorList>
    </citation>
    <scope>NUCLEOTIDE SEQUENCE</scope>
    <source>
        <strain evidence="10">DSM 11080</strain>
    </source>
</reference>
<dbReference type="AlphaFoldDB" id="A0AAJ0XCM5"/>
<dbReference type="Proteomes" id="UP001296776">
    <property type="component" value="Unassembled WGS sequence"/>
</dbReference>
<keyword evidence="3" id="KW-0813">Transport</keyword>
<gene>
    <name evidence="10" type="ORF">CKO40_21315</name>
</gene>
<evidence type="ECO:0000259" key="9">
    <source>
        <dbReference type="Pfam" id="PF01769"/>
    </source>
</evidence>
<dbReference type="GO" id="GO:0016020">
    <property type="term" value="C:membrane"/>
    <property type="evidence" value="ECO:0007669"/>
    <property type="project" value="UniProtKB-SubCell"/>
</dbReference>
<evidence type="ECO:0000256" key="6">
    <source>
        <dbReference type="ARBA" id="ARBA00022989"/>
    </source>
</evidence>
<dbReference type="InterPro" id="IPR006667">
    <property type="entry name" value="SLC41_membr_dom"/>
</dbReference>
<dbReference type="Gene3D" id="1.10.357.20">
    <property type="entry name" value="SLC41 divalent cation transporters, integral membrane domain"/>
    <property type="match status" value="1"/>
</dbReference>
<name>A0AAJ0XCM5_9GAMM</name>
<keyword evidence="7 8" id="KW-0472">Membrane</keyword>
<organism evidence="10 11">
    <name type="scientific">Halochromatium glycolicum</name>
    <dbReference type="NCBI Taxonomy" id="85075"/>
    <lineage>
        <taxon>Bacteria</taxon>
        <taxon>Pseudomonadati</taxon>
        <taxon>Pseudomonadota</taxon>
        <taxon>Gammaproteobacteria</taxon>
        <taxon>Chromatiales</taxon>
        <taxon>Chromatiaceae</taxon>
        <taxon>Halochromatium</taxon>
    </lineage>
</organism>
<proteinExistence type="inferred from homology"/>
<dbReference type="EMBL" id="NRSJ01000059">
    <property type="protein sequence ID" value="MBK1707002.1"/>
    <property type="molecule type" value="Genomic_DNA"/>
</dbReference>
<dbReference type="PANTHER" id="PTHR41394">
    <property type="entry name" value="MAGNESIUM TRANSPORTER MGTE"/>
    <property type="match status" value="1"/>
</dbReference>